<dbReference type="Pfam" id="PF22468">
    <property type="entry name" value="ACT_9"/>
    <property type="match status" value="1"/>
</dbReference>
<evidence type="ECO:0000256" key="14">
    <source>
        <dbReference type="RuleBase" id="RU003448"/>
    </source>
</evidence>
<dbReference type="STRING" id="1776384.GCA_900086585_01436"/>
<dbReference type="InterPro" id="IPR036393">
    <property type="entry name" value="AceGlu_kinase-like_sf"/>
</dbReference>
<dbReference type="PIRSF" id="PIRSF000726">
    <property type="entry name" value="Asp_kin"/>
    <property type="match status" value="1"/>
</dbReference>
<evidence type="ECO:0000256" key="1">
    <source>
        <dbReference type="ARBA" id="ARBA00003121"/>
    </source>
</evidence>
<evidence type="ECO:0000313" key="18">
    <source>
        <dbReference type="Proteomes" id="UP000284841"/>
    </source>
</evidence>
<dbReference type="NCBIfam" id="TIGR00657">
    <property type="entry name" value="asp_kinases"/>
    <property type="match status" value="1"/>
</dbReference>
<protein>
    <recommendedName>
        <fullName evidence="14">Aspartokinase</fullName>
        <ecNumber evidence="14">2.7.2.4</ecNumber>
    </recommendedName>
</protein>
<comment type="pathway">
    <text evidence="3 15">Amino-acid biosynthesis; L-methionine biosynthesis via de novo pathway; L-homoserine from L-aspartate: step 1/3.</text>
</comment>
<keyword evidence="11" id="KW-0457">Lysine biosynthesis</keyword>
<dbReference type="GO" id="GO:0019877">
    <property type="term" value="P:diaminopimelate biosynthetic process"/>
    <property type="evidence" value="ECO:0007669"/>
    <property type="project" value="UniProtKB-KW"/>
</dbReference>
<dbReference type="Proteomes" id="UP000284841">
    <property type="component" value="Unassembled WGS sequence"/>
</dbReference>
<dbReference type="EC" id="2.7.2.4" evidence="14"/>
<dbReference type="GO" id="GO:0009088">
    <property type="term" value="P:threonine biosynthetic process"/>
    <property type="evidence" value="ECO:0007669"/>
    <property type="project" value="UniProtKB-UniPathway"/>
</dbReference>
<dbReference type="GO" id="GO:0005524">
    <property type="term" value="F:ATP binding"/>
    <property type="evidence" value="ECO:0007669"/>
    <property type="project" value="UniProtKB-KW"/>
</dbReference>
<comment type="caution">
    <text evidence="17">The sequence shown here is derived from an EMBL/GenBank/DDBJ whole genome shotgun (WGS) entry which is preliminary data.</text>
</comment>
<feature type="binding site" evidence="13">
    <location>
        <position position="219"/>
    </location>
    <ligand>
        <name>ATP</name>
        <dbReference type="ChEBI" id="CHEBI:30616"/>
    </ligand>
</feature>
<proteinExistence type="inferred from homology"/>
<dbReference type="PANTHER" id="PTHR21499">
    <property type="entry name" value="ASPARTATE KINASE"/>
    <property type="match status" value="1"/>
</dbReference>
<dbReference type="PROSITE" id="PS51671">
    <property type="entry name" value="ACT"/>
    <property type="match status" value="1"/>
</dbReference>
<keyword evidence="15" id="KW-0028">Amino-acid biosynthesis</keyword>
<dbReference type="SUPFAM" id="SSF55021">
    <property type="entry name" value="ACT-like"/>
    <property type="match status" value="2"/>
</dbReference>
<evidence type="ECO:0000256" key="11">
    <source>
        <dbReference type="ARBA" id="ARBA00023154"/>
    </source>
</evidence>
<comment type="catalytic activity">
    <reaction evidence="12 14">
        <text>L-aspartate + ATP = 4-phospho-L-aspartate + ADP</text>
        <dbReference type="Rhea" id="RHEA:23776"/>
        <dbReference type="ChEBI" id="CHEBI:29991"/>
        <dbReference type="ChEBI" id="CHEBI:30616"/>
        <dbReference type="ChEBI" id="CHEBI:57535"/>
        <dbReference type="ChEBI" id="CHEBI:456216"/>
        <dbReference type="EC" id="2.7.2.4"/>
    </reaction>
</comment>
<dbReference type="AlphaFoldDB" id="A0A415DVX4"/>
<dbReference type="Gene3D" id="3.30.2130.10">
    <property type="entry name" value="VC0802-like"/>
    <property type="match status" value="1"/>
</dbReference>
<dbReference type="UniPathway" id="UPA00051">
    <property type="reaction ID" value="UER00462"/>
</dbReference>
<evidence type="ECO:0000256" key="3">
    <source>
        <dbReference type="ARBA" id="ARBA00004986"/>
    </source>
</evidence>
<feature type="binding site" evidence="13">
    <location>
        <position position="51"/>
    </location>
    <ligand>
        <name>substrate</name>
    </ligand>
</feature>
<evidence type="ECO:0000256" key="13">
    <source>
        <dbReference type="PIRSR" id="PIRSR000726-1"/>
    </source>
</evidence>
<reference evidence="17 18" key="1">
    <citation type="submission" date="2018-08" db="EMBL/GenBank/DDBJ databases">
        <title>A genome reference for cultivated species of the human gut microbiota.</title>
        <authorList>
            <person name="Zou Y."/>
            <person name="Xue W."/>
            <person name="Luo G."/>
        </authorList>
    </citation>
    <scope>NUCLEOTIDE SEQUENCE [LARGE SCALE GENOMIC DNA]</scope>
    <source>
        <strain evidence="17 18">AM07-24</strain>
    </source>
</reference>
<dbReference type="FunFam" id="3.30.2130.10:FF:000001">
    <property type="entry name" value="Bifunctional aspartokinase/homoserine dehydrogenase"/>
    <property type="match status" value="1"/>
</dbReference>
<dbReference type="GO" id="GO:0005829">
    <property type="term" value="C:cytosol"/>
    <property type="evidence" value="ECO:0007669"/>
    <property type="project" value="TreeGrafter"/>
</dbReference>
<keyword evidence="7 13" id="KW-0547">Nucleotide-binding</keyword>
<dbReference type="UniPathway" id="UPA00034">
    <property type="reaction ID" value="UER00015"/>
</dbReference>
<feature type="binding site" evidence="13">
    <location>
        <position position="116"/>
    </location>
    <ligand>
        <name>substrate</name>
    </ligand>
</feature>
<evidence type="ECO:0000313" key="17">
    <source>
        <dbReference type="EMBL" id="RHJ84575.1"/>
    </source>
</evidence>
<accession>A0A415DVX4</accession>
<feature type="binding site" evidence="13">
    <location>
        <begin position="7"/>
        <end position="10"/>
    </location>
    <ligand>
        <name>ATP</name>
        <dbReference type="ChEBI" id="CHEBI:30616"/>
    </ligand>
</feature>
<dbReference type="UniPathway" id="UPA00050">
    <property type="reaction ID" value="UER00461"/>
</dbReference>
<dbReference type="PROSITE" id="PS00324">
    <property type="entry name" value="ASPARTOKINASE"/>
    <property type="match status" value="1"/>
</dbReference>
<keyword evidence="9 13" id="KW-0067">ATP-binding</keyword>
<dbReference type="InterPro" id="IPR054352">
    <property type="entry name" value="ACT_Aspartokinase"/>
</dbReference>
<dbReference type="GO" id="GO:0004072">
    <property type="term" value="F:aspartate kinase activity"/>
    <property type="evidence" value="ECO:0007669"/>
    <property type="project" value="UniProtKB-EC"/>
</dbReference>
<feature type="domain" description="ACT" evidence="16">
    <location>
        <begin position="378"/>
        <end position="437"/>
    </location>
</feature>
<evidence type="ECO:0000256" key="2">
    <source>
        <dbReference type="ARBA" id="ARBA00004766"/>
    </source>
</evidence>
<gene>
    <name evidence="17" type="ORF">DW099_16485</name>
</gene>
<evidence type="ECO:0000256" key="5">
    <source>
        <dbReference type="ARBA" id="ARBA00010122"/>
    </source>
</evidence>
<dbReference type="Gene3D" id="3.40.1160.10">
    <property type="entry name" value="Acetylglutamate kinase-like"/>
    <property type="match status" value="1"/>
</dbReference>
<keyword evidence="18" id="KW-1185">Reference proteome</keyword>
<organism evidence="17 18">
    <name type="scientific">Emergencia timonensis</name>
    <dbReference type="NCBI Taxonomy" id="1776384"/>
    <lineage>
        <taxon>Bacteria</taxon>
        <taxon>Bacillati</taxon>
        <taxon>Bacillota</taxon>
        <taxon>Clostridia</taxon>
        <taxon>Peptostreptococcales</taxon>
        <taxon>Anaerovoracaceae</taxon>
        <taxon>Emergencia</taxon>
    </lineage>
</organism>
<keyword evidence="8 14" id="KW-0418">Kinase</keyword>
<dbReference type="InterPro" id="IPR001048">
    <property type="entry name" value="Asp/Glu/Uridylate_kinase"/>
</dbReference>
<comment type="similarity">
    <text evidence="5 14">Belongs to the aspartokinase family.</text>
</comment>
<dbReference type="SUPFAM" id="SSF53633">
    <property type="entry name" value="Carbamate kinase-like"/>
    <property type="match status" value="1"/>
</dbReference>
<evidence type="ECO:0000256" key="10">
    <source>
        <dbReference type="ARBA" id="ARBA00022915"/>
    </source>
</evidence>
<dbReference type="EMBL" id="QRMS01000006">
    <property type="protein sequence ID" value="RHJ84575.1"/>
    <property type="molecule type" value="Genomic_DNA"/>
</dbReference>
<dbReference type="RefSeq" id="WP_118336411.1">
    <property type="nucleotide sequence ID" value="NZ_AP025567.1"/>
</dbReference>
<sequence>MGIKVAKFGGSSVADGIQLTKTKQIIEADPERRYIVVSAPGKRFDGDNKITDLLYLCKTHMEHNLPYDQVFQVVTDRFMAVELNLGVEVDLQEHFDRIKENLKKGCSADYIASRGEYLNAVLIAAFLGYDFVDTEGLIKFDNKGRLLLEETDEALRDELSKHERAVLPGFYGTNEEDGKVRTFSRGGSDITGSLVARAVGADVYENWTDVSGFLMADPRIVKNARPIHKISYKELRELSYMGASVLHEDAIYPARIANIPINIRNTNLPEDPGTIITAEHDETSTNVVTGIAGSKDFLVIAIYKNMMSSERGFVRRILAILEDFDINFEHLPSGIDTVSVVISRKSVDGRMDELLEAFEKQLSPDNMEVFEDIALIATVGCGMSRRSGVSATLFTALADADINIRMIDQGSSEMNIIVGVENKDFEKAIKAIYQAFE</sequence>
<dbReference type="InterPro" id="IPR045865">
    <property type="entry name" value="ACT-like_dom_sf"/>
</dbReference>
<dbReference type="OrthoDB" id="9799110at2"/>
<evidence type="ECO:0000256" key="4">
    <source>
        <dbReference type="ARBA" id="ARBA00005139"/>
    </source>
</evidence>
<dbReference type="GO" id="GO:0009090">
    <property type="term" value="P:homoserine biosynthetic process"/>
    <property type="evidence" value="ECO:0007669"/>
    <property type="project" value="TreeGrafter"/>
</dbReference>
<dbReference type="InterPro" id="IPR002912">
    <property type="entry name" value="ACT_dom"/>
</dbReference>
<comment type="function">
    <text evidence="1">Catalyzes the phosphorylation of the beta-carboxyl group of aspartic acid with ATP to yield 4-phospho-L-aspartate, which is involved in the branched biosynthetic pathway leading to the biosynthesis of amino acids threonine, isoleucine and methionine.</text>
</comment>
<feature type="binding site" evidence="13">
    <location>
        <begin position="208"/>
        <end position="209"/>
    </location>
    <ligand>
        <name>ATP</name>
        <dbReference type="ChEBI" id="CHEBI:30616"/>
    </ligand>
</feature>
<evidence type="ECO:0000259" key="16">
    <source>
        <dbReference type="PROSITE" id="PS51671"/>
    </source>
</evidence>
<dbReference type="InterPro" id="IPR018042">
    <property type="entry name" value="Aspartate_kinase_CS"/>
</dbReference>
<keyword evidence="6 14" id="KW-0808">Transferase</keyword>
<evidence type="ECO:0000256" key="8">
    <source>
        <dbReference type="ARBA" id="ARBA00022777"/>
    </source>
</evidence>
<evidence type="ECO:0000256" key="9">
    <source>
        <dbReference type="ARBA" id="ARBA00022840"/>
    </source>
</evidence>
<evidence type="ECO:0000256" key="6">
    <source>
        <dbReference type="ARBA" id="ARBA00022679"/>
    </source>
</evidence>
<evidence type="ECO:0000256" key="7">
    <source>
        <dbReference type="ARBA" id="ARBA00022741"/>
    </source>
</evidence>
<dbReference type="PANTHER" id="PTHR21499:SF67">
    <property type="entry name" value="ASPARTOKINASE 3"/>
    <property type="match status" value="1"/>
</dbReference>
<keyword evidence="10" id="KW-0220">Diaminopimelate biosynthesis</keyword>
<dbReference type="CDD" id="cd04916">
    <property type="entry name" value="ACT_AKiii-YclM-BS_2"/>
    <property type="match status" value="1"/>
</dbReference>
<dbReference type="GO" id="GO:0009089">
    <property type="term" value="P:lysine biosynthetic process via diaminopimelate"/>
    <property type="evidence" value="ECO:0007669"/>
    <property type="project" value="UniProtKB-UniPathway"/>
</dbReference>
<dbReference type="InterPro" id="IPR001341">
    <property type="entry name" value="Asp_kinase"/>
</dbReference>
<dbReference type="InterPro" id="IPR005260">
    <property type="entry name" value="Asp_kin_monofn"/>
</dbReference>
<name>A0A415DVX4_9FIRM</name>
<evidence type="ECO:0000256" key="12">
    <source>
        <dbReference type="ARBA" id="ARBA00047872"/>
    </source>
</evidence>
<comment type="pathway">
    <text evidence="4 15">Amino-acid biosynthesis; L-threonine biosynthesis; L-threonine from L-aspartate: step 1/5.</text>
</comment>
<dbReference type="NCBIfam" id="NF006540">
    <property type="entry name" value="PRK09034.1"/>
    <property type="match status" value="1"/>
</dbReference>
<dbReference type="Pfam" id="PF00696">
    <property type="entry name" value="AA_kinase"/>
    <property type="match status" value="1"/>
</dbReference>
<comment type="pathway">
    <text evidence="2 15">Amino-acid biosynthesis; L-lysine biosynthesis via DAP pathway; (S)-tetrahydrodipicolinate from L-aspartate: step 1/4.</text>
</comment>
<evidence type="ECO:0000256" key="15">
    <source>
        <dbReference type="RuleBase" id="RU004249"/>
    </source>
</evidence>